<evidence type="ECO:0000256" key="10">
    <source>
        <dbReference type="ARBA" id="ARBA00023065"/>
    </source>
</evidence>
<dbReference type="Proteomes" id="UP000198862">
    <property type="component" value="Unassembled WGS sequence"/>
</dbReference>
<dbReference type="GO" id="GO:0015379">
    <property type="term" value="F:potassium:chloride symporter activity"/>
    <property type="evidence" value="ECO:0007669"/>
    <property type="project" value="InterPro"/>
</dbReference>
<feature type="binding site" evidence="13">
    <location>
        <position position="221"/>
    </location>
    <ligand>
        <name>K(+)</name>
        <dbReference type="ChEBI" id="CHEBI:29103"/>
    </ligand>
</feature>
<evidence type="ECO:0000313" key="16">
    <source>
        <dbReference type="Proteomes" id="UP000198862"/>
    </source>
</evidence>
<accession>A0A1I1JXJ8</accession>
<feature type="transmembrane region" description="Helical" evidence="14">
    <location>
        <begin position="331"/>
        <end position="364"/>
    </location>
</feature>
<evidence type="ECO:0000256" key="8">
    <source>
        <dbReference type="ARBA" id="ARBA00022958"/>
    </source>
</evidence>
<dbReference type="Pfam" id="PF02386">
    <property type="entry name" value="TrkH"/>
    <property type="match status" value="1"/>
</dbReference>
<feature type="transmembrane region" description="Helical" evidence="14">
    <location>
        <begin position="69"/>
        <end position="90"/>
    </location>
</feature>
<keyword evidence="8 12" id="KW-0630">Potassium</keyword>
<feature type="binding site" evidence="13">
    <location>
        <position position="318"/>
    </location>
    <ligand>
        <name>K(+)</name>
        <dbReference type="ChEBI" id="CHEBI:29103"/>
    </ligand>
</feature>
<feature type="transmembrane region" description="Helical" evidence="14">
    <location>
        <begin position="136"/>
        <end position="161"/>
    </location>
</feature>
<keyword evidence="4 12" id="KW-1003">Cell membrane</keyword>
<keyword evidence="11 12" id="KW-0472">Membrane</keyword>
<dbReference type="PIRSF" id="PIRSF006247">
    <property type="entry name" value="TrkH"/>
    <property type="match status" value="1"/>
</dbReference>
<evidence type="ECO:0000256" key="11">
    <source>
        <dbReference type="ARBA" id="ARBA00023136"/>
    </source>
</evidence>
<keyword evidence="3 12" id="KW-0813">Transport</keyword>
<dbReference type="STRING" id="1123010.SAMN02745724_01822"/>
<keyword evidence="9 14" id="KW-1133">Transmembrane helix</keyword>
<evidence type="ECO:0000256" key="4">
    <source>
        <dbReference type="ARBA" id="ARBA00022475"/>
    </source>
</evidence>
<dbReference type="PANTHER" id="PTHR32024:SF2">
    <property type="entry name" value="TRK SYSTEM POTASSIUM UPTAKE PROTEIN TRKG-RELATED"/>
    <property type="match status" value="1"/>
</dbReference>
<feature type="binding site" evidence="13">
    <location>
        <position position="435"/>
    </location>
    <ligand>
        <name>K(+)</name>
        <dbReference type="ChEBI" id="CHEBI:29103"/>
    </ligand>
</feature>
<evidence type="ECO:0000256" key="1">
    <source>
        <dbReference type="ARBA" id="ARBA00004429"/>
    </source>
</evidence>
<evidence type="ECO:0000256" key="14">
    <source>
        <dbReference type="SAM" id="Phobius"/>
    </source>
</evidence>
<evidence type="ECO:0000256" key="3">
    <source>
        <dbReference type="ARBA" id="ARBA00022448"/>
    </source>
</evidence>
<dbReference type="OrthoDB" id="9810952at2"/>
<evidence type="ECO:0000256" key="2">
    <source>
        <dbReference type="ARBA" id="ARBA00009137"/>
    </source>
</evidence>
<keyword evidence="6 12" id="KW-0633">Potassium transport</keyword>
<feature type="transmembrane region" description="Helical" evidence="14">
    <location>
        <begin position="456"/>
        <end position="481"/>
    </location>
</feature>
<keyword evidence="16" id="KW-1185">Reference proteome</keyword>
<dbReference type="AlphaFoldDB" id="A0A1I1JXJ8"/>
<dbReference type="GO" id="GO:0046872">
    <property type="term" value="F:metal ion binding"/>
    <property type="evidence" value="ECO:0007669"/>
    <property type="project" value="UniProtKB-KW"/>
</dbReference>
<keyword evidence="13" id="KW-0479">Metal-binding</keyword>
<feature type="transmembrane region" description="Helical" evidence="14">
    <location>
        <begin position="184"/>
        <end position="201"/>
    </location>
</feature>
<dbReference type="InterPro" id="IPR003445">
    <property type="entry name" value="Cat_transpt"/>
</dbReference>
<dbReference type="NCBIfam" id="TIGR00933">
    <property type="entry name" value="2a38"/>
    <property type="match status" value="1"/>
</dbReference>
<feature type="binding site" evidence="13">
    <location>
        <position position="220"/>
    </location>
    <ligand>
        <name>K(+)</name>
        <dbReference type="ChEBI" id="CHEBI:29103"/>
    </ligand>
</feature>
<dbReference type="PANTHER" id="PTHR32024">
    <property type="entry name" value="TRK SYSTEM POTASSIUM UPTAKE PROTEIN TRKG-RELATED"/>
    <property type="match status" value="1"/>
</dbReference>
<feature type="transmembrane region" description="Helical" evidence="14">
    <location>
        <begin position="37"/>
        <end position="57"/>
    </location>
</feature>
<feature type="transmembrane region" description="Helical" evidence="14">
    <location>
        <begin position="396"/>
        <end position="416"/>
    </location>
</feature>
<sequence length="483" mass="52874">MQFRTIIRILGLLVALFSVTMIPPALVSLIYKDGGGVPFVLAFIFSVIIGLFTWYPNRNEKADLKAREGFLIVVLFWLVLGAFGSLPLIFLEEPNLSLADAVFESFSGLTTTGATVLTGIEFLPKSVLFYRQQLQWFGGMGIIVLAVAVLPMLGVGGMQLYRAETPGPVKDSKMTPRIADTAKHLWYIYVSLTCACTLAYWSAGMEWFDAICHAFSTIAIGGFSTYDASMGHFNSPLINIICVIFLLIAAVNFSLHYAVVANRSLKSYVRDPELKVFLFIQAALVLICFTVLSSQNVFETGDETLNQALFQAVSISTTAGFATDNFSAWPIFLPMLLIFSSFIGGCAGSTGGGLKVVRVFLLYLQGIRELNRLVHPRAIYSIKLGRKALPDKVVEAVWGFFSAYALVFVIIMLMLMGTGMDNITAFSATAACLNNLGPGLGDVASHFGDITDTAKWILTIAMVFGRLEIFTLLVLFTPTFWRG</sequence>
<gene>
    <name evidence="15" type="ORF">SAMN02745724_01822</name>
</gene>
<keyword evidence="7 14" id="KW-0812">Transmembrane</keyword>
<evidence type="ECO:0000256" key="13">
    <source>
        <dbReference type="PIRSR" id="PIRSR006247-1"/>
    </source>
</evidence>
<feature type="transmembrane region" description="Helical" evidence="14">
    <location>
        <begin position="208"/>
        <end position="226"/>
    </location>
</feature>
<proteinExistence type="inferred from homology"/>
<organism evidence="15 16">
    <name type="scientific">Pseudoalteromonas denitrificans DSM 6059</name>
    <dbReference type="NCBI Taxonomy" id="1123010"/>
    <lineage>
        <taxon>Bacteria</taxon>
        <taxon>Pseudomonadati</taxon>
        <taxon>Pseudomonadota</taxon>
        <taxon>Gammaproteobacteria</taxon>
        <taxon>Alteromonadales</taxon>
        <taxon>Pseudoalteromonadaceae</taxon>
        <taxon>Pseudoalteromonas</taxon>
    </lineage>
</organism>
<dbReference type="InterPro" id="IPR004772">
    <property type="entry name" value="TrkH"/>
</dbReference>
<evidence type="ECO:0000256" key="6">
    <source>
        <dbReference type="ARBA" id="ARBA00022538"/>
    </source>
</evidence>
<evidence type="ECO:0000313" key="15">
    <source>
        <dbReference type="EMBL" id="SFC50070.1"/>
    </source>
</evidence>
<feature type="binding site" evidence="13">
    <location>
        <position position="112"/>
    </location>
    <ligand>
        <name>K(+)</name>
        <dbReference type="ChEBI" id="CHEBI:29103"/>
    </ligand>
</feature>
<feature type="transmembrane region" description="Helical" evidence="14">
    <location>
        <begin position="238"/>
        <end position="262"/>
    </location>
</feature>
<comment type="function">
    <text evidence="12">Low-affinity potassium transport system. Interacts with Trk system potassium uptake protein TrkA.</text>
</comment>
<evidence type="ECO:0000256" key="9">
    <source>
        <dbReference type="ARBA" id="ARBA00022989"/>
    </source>
</evidence>
<evidence type="ECO:0000256" key="5">
    <source>
        <dbReference type="ARBA" id="ARBA00022519"/>
    </source>
</evidence>
<reference evidence="15 16" key="1">
    <citation type="submission" date="2016-10" db="EMBL/GenBank/DDBJ databases">
        <authorList>
            <person name="de Groot N.N."/>
        </authorList>
    </citation>
    <scope>NUCLEOTIDE SEQUENCE [LARGE SCALE GENOMIC DNA]</scope>
    <source>
        <strain evidence="15 16">DSM 6059</strain>
    </source>
</reference>
<evidence type="ECO:0000256" key="12">
    <source>
        <dbReference type="PIRNR" id="PIRNR006247"/>
    </source>
</evidence>
<feature type="binding site" evidence="13">
    <location>
        <position position="319"/>
    </location>
    <ligand>
        <name>K(+)</name>
        <dbReference type="ChEBI" id="CHEBI:29103"/>
    </ligand>
</feature>
<keyword evidence="5 12" id="KW-0997">Cell inner membrane</keyword>
<feature type="transmembrane region" description="Helical" evidence="14">
    <location>
        <begin position="12"/>
        <end position="31"/>
    </location>
</feature>
<dbReference type="GO" id="GO:0005886">
    <property type="term" value="C:plasma membrane"/>
    <property type="evidence" value="ECO:0007669"/>
    <property type="project" value="UniProtKB-SubCell"/>
</dbReference>
<feature type="binding site" evidence="13">
    <location>
        <position position="111"/>
    </location>
    <ligand>
        <name>K(+)</name>
        <dbReference type="ChEBI" id="CHEBI:29103"/>
    </ligand>
</feature>
<feature type="transmembrane region" description="Helical" evidence="14">
    <location>
        <begin position="274"/>
        <end position="292"/>
    </location>
</feature>
<protein>
    <recommendedName>
        <fullName evidence="12">Trk system potassium uptake protein</fullName>
    </recommendedName>
</protein>
<comment type="subcellular location">
    <subcellularLocation>
        <location evidence="1 12">Cell inner membrane</location>
        <topology evidence="1 12">Multi-pass membrane protein</topology>
    </subcellularLocation>
</comment>
<feature type="transmembrane region" description="Helical" evidence="14">
    <location>
        <begin position="102"/>
        <end position="124"/>
    </location>
</feature>
<evidence type="ECO:0000256" key="7">
    <source>
        <dbReference type="ARBA" id="ARBA00022692"/>
    </source>
</evidence>
<comment type="similarity">
    <text evidence="2 12">Belongs to the TrkH potassium transport family.</text>
</comment>
<dbReference type="RefSeq" id="WP_091982975.1">
    <property type="nucleotide sequence ID" value="NZ_FOLO01000010.1"/>
</dbReference>
<name>A0A1I1JXJ8_9GAMM</name>
<feature type="binding site" evidence="13">
    <location>
        <position position="436"/>
    </location>
    <ligand>
        <name>K(+)</name>
        <dbReference type="ChEBI" id="CHEBI:29103"/>
    </ligand>
</feature>
<dbReference type="EMBL" id="FOLO01000010">
    <property type="protein sequence ID" value="SFC50070.1"/>
    <property type="molecule type" value="Genomic_DNA"/>
</dbReference>
<keyword evidence="10 12" id="KW-0406">Ion transport</keyword>